<keyword evidence="3" id="KW-1185">Reference proteome</keyword>
<evidence type="ECO:0000313" key="3">
    <source>
        <dbReference type="Proteomes" id="UP000294498"/>
    </source>
</evidence>
<comment type="caution">
    <text evidence="2">The sequence shown here is derived from an EMBL/GenBank/DDBJ whole genome shotgun (WGS) entry which is preliminary data.</text>
</comment>
<evidence type="ECO:0000313" key="2">
    <source>
        <dbReference type="EMBL" id="TDW99160.1"/>
    </source>
</evidence>
<dbReference type="Proteomes" id="UP000294498">
    <property type="component" value="Unassembled WGS sequence"/>
</dbReference>
<dbReference type="InterPro" id="IPR007730">
    <property type="entry name" value="SPOR-like_dom"/>
</dbReference>
<dbReference type="Gene3D" id="3.30.70.1070">
    <property type="entry name" value="Sporulation related repeat"/>
    <property type="match status" value="1"/>
</dbReference>
<evidence type="ECO:0000259" key="1">
    <source>
        <dbReference type="PROSITE" id="PS51724"/>
    </source>
</evidence>
<dbReference type="EMBL" id="SODV01000001">
    <property type="protein sequence ID" value="TDW99160.1"/>
    <property type="molecule type" value="Genomic_DNA"/>
</dbReference>
<sequence>MLLAATGVAAQAAAGASPGGPAFRTDTIGGGTIIVARDTRTDLLIRKQADYNEKVNLTRKYSHGFRIQVLNTTDRSEAITTKTRLLQLFPQEKVYLLYQEPYFKVRLGNFRDREEADAGLQQLNKQFPGSFVIPSAIEPKPEWLKEATDNSPM</sequence>
<protein>
    <submittedName>
        <fullName evidence="2">Sporulation related protein</fullName>
    </submittedName>
</protein>
<organism evidence="2 3">
    <name type="scientific">Dinghuibacter silviterrae</name>
    <dbReference type="NCBI Taxonomy" id="1539049"/>
    <lineage>
        <taxon>Bacteria</taxon>
        <taxon>Pseudomonadati</taxon>
        <taxon>Bacteroidota</taxon>
        <taxon>Chitinophagia</taxon>
        <taxon>Chitinophagales</taxon>
        <taxon>Chitinophagaceae</taxon>
        <taxon>Dinghuibacter</taxon>
    </lineage>
</organism>
<dbReference type="Pfam" id="PF05036">
    <property type="entry name" value="SPOR"/>
    <property type="match status" value="1"/>
</dbReference>
<dbReference type="AlphaFoldDB" id="A0A4R8DPW5"/>
<dbReference type="PROSITE" id="PS51724">
    <property type="entry name" value="SPOR"/>
    <property type="match status" value="1"/>
</dbReference>
<accession>A0A4R8DPW5</accession>
<gene>
    <name evidence="2" type="ORF">EDB95_0168</name>
</gene>
<feature type="domain" description="SPOR" evidence="1">
    <location>
        <begin position="59"/>
        <end position="139"/>
    </location>
</feature>
<dbReference type="GO" id="GO:0042834">
    <property type="term" value="F:peptidoglycan binding"/>
    <property type="evidence" value="ECO:0007669"/>
    <property type="project" value="InterPro"/>
</dbReference>
<name>A0A4R8DPW5_9BACT</name>
<proteinExistence type="predicted"/>
<dbReference type="SUPFAM" id="SSF110997">
    <property type="entry name" value="Sporulation related repeat"/>
    <property type="match status" value="1"/>
</dbReference>
<reference evidence="2 3" key="1">
    <citation type="submission" date="2019-03" db="EMBL/GenBank/DDBJ databases">
        <title>Genomic Encyclopedia of Type Strains, Phase IV (KMG-IV): sequencing the most valuable type-strain genomes for metagenomic binning, comparative biology and taxonomic classification.</title>
        <authorList>
            <person name="Goeker M."/>
        </authorList>
    </citation>
    <scope>NUCLEOTIDE SEQUENCE [LARGE SCALE GENOMIC DNA]</scope>
    <source>
        <strain evidence="2 3">DSM 100059</strain>
    </source>
</reference>
<dbReference type="InterPro" id="IPR036680">
    <property type="entry name" value="SPOR-like_sf"/>
</dbReference>